<evidence type="ECO:0000313" key="1">
    <source>
        <dbReference type="EMBL" id="KAK4232987.1"/>
    </source>
</evidence>
<gene>
    <name evidence="1" type="ORF">C8A03DRAFT_19842</name>
</gene>
<reference evidence="1" key="1">
    <citation type="journal article" date="2023" name="Mol. Phylogenet. Evol.">
        <title>Genome-scale phylogeny and comparative genomics of the fungal order Sordariales.</title>
        <authorList>
            <person name="Hensen N."/>
            <person name="Bonometti L."/>
            <person name="Westerberg I."/>
            <person name="Brannstrom I.O."/>
            <person name="Guillou S."/>
            <person name="Cros-Aarteil S."/>
            <person name="Calhoun S."/>
            <person name="Haridas S."/>
            <person name="Kuo A."/>
            <person name="Mondo S."/>
            <person name="Pangilinan J."/>
            <person name="Riley R."/>
            <person name="LaButti K."/>
            <person name="Andreopoulos B."/>
            <person name="Lipzen A."/>
            <person name="Chen C."/>
            <person name="Yan M."/>
            <person name="Daum C."/>
            <person name="Ng V."/>
            <person name="Clum A."/>
            <person name="Steindorff A."/>
            <person name="Ohm R.A."/>
            <person name="Martin F."/>
            <person name="Silar P."/>
            <person name="Natvig D.O."/>
            <person name="Lalanne C."/>
            <person name="Gautier V."/>
            <person name="Ament-Velasquez S.L."/>
            <person name="Kruys A."/>
            <person name="Hutchinson M.I."/>
            <person name="Powell A.J."/>
            <person name="Barry K."/>
            <person name="Miller A.N."/>
            <person name="Grigoriev I.V."/>
            <person name="Debuchy R."/>
            <person name="Gladieux P."/>
            <person name="Hiltunen Thoren M."/>
            <person name="Johannesson H."/>
        </authorList>
    </citation>
    <scope>NUCLEOTIDE SEQUENCE</scope>
    <source>
        <strain evidence="1">CBS 532.94</strain>
    </source>
</reference>
<organism evidence="1 2">
    <name type="scientific">Achaetomium macrosporum</name>
    <dbReference type="NCBI Taxonomy" id="79813"/>
    <lineage>
        <taxon>Eukaryota</taxon>
        <taxon>Fungi</taxon>
        <taxon>Dikarya</taxon>
        <taxon>Ascomycota</taxon>
        <taxon>Pezizomycotina</taxon>
        <taxon>Sordariomycetes</taxon>
        <taxon>Sordariomycetidae</taxon>
        <taxon>Sordariales</taxon>
        <taxon>Chaetomiaceae</taxon>
        <taxon>Achaetomium</taxon>
    </lineage>
</organism>
<dbReference type="Proteomes" id="UP001303760">
    <property type="component" value="Unassembled WGS sequence"/>
</dbReference>
<sequence>KKWPTLSDPAKFDGNRKEFPPWLLDMKYKLEIDGPAIGTSKDQFAYIFSRLEKAAKSMATTFAQKGGTGGAFNPSAFLAYLTSCYVLNHRGIRSEN</sequence>
<comment type="caution">
    <text evidence="1">The sequence shown here is derived from an EMBL/GenBank/DDBJ whole genome shotgun (WGS) entry which is preliminary data.</text>
</comment>
<proteinExistence type="predicted"/>
<dbReference type="EMBL" id="MU860726">
    <property type="protein sequence ID" value="KAK4232987.1"/>
    <property type="molecule type" value="Genomic_DNA"/>
</dbReference>
<accession>A0AAN7C1B4</accession>
<feature type="non-terminal residue" evidence="1">
    <location>
        <position position="1"/>
    </location>
</feature>
<dbReference type="AlphaFoldDB" id="A0AAN7C1B4"/>
<protein>
    <submittedName>
        <fullName evidence="1">Uncharacterized protein</fullName>
    </submittedName>
</protein>
<evidence type="ECO:0000313" key="2">
    <source>
        <dbReference type="Proteomes" id="UP001303760"/>
    </source>
</evidence>
<name>A0AAN7C1B4_9PEZI</name>
<reference evidence="1" key="2">
    <citation type="submission" date="2023-05" db="EMBL/GenBank/DDBJ databases">
        <authorList>
            <consortium name="Lawrence Berkeley National Laboratory"/>
            <person name="Steindorff A."/>
            <person name="Hensen N."/>
            <person name="Bonometti L."/>
            <person name="Westerberg I."/>
            <person name="Brannstrom I.O."/>
            <person name="Guillou S."/>
            <person name="Cros-Aarteil S."/>
            <person name="Calhoun S."/>
            <person name="Haridas S."/>
            <person name="Kuo A."/>
            <person name="Mondo S."/>
            <person name="Pangilinan J."/>
            <person name="Riley R."/>
            <person name="Labutti K."/>
            <person name="Andreopoulos B."/>
            <person name="Lipzen A."/>
            <person name="Chen C."/>
            <person name="Yanf M."/>
            <person name="Daum C."/>
            <person name="Ng V."/>
            <person name="Clum A."/>
            <person name="Ohm R."/>
            <person name="Martin F."/>
            <person name="Silar P."/>
            <person name="Natvig D."/>
            <person name="Lalanne C."/>
            <person name="Gautier V."/>
            <person name="Ament-Velasquez S.L."/>
            <person name="Kruys A."/>
            <person name="Hutchinson M.I."/>
            <person name="Powell A.J."/>
            <person name="Barry K."/>
            <person name="Miller A.N."/>
            <person name="Grigoriev I.V."/>
            <person name="Debuchy R."/>
            <person name="Gladieux P."/>
            <person name="Thoren M.H."/>
            <person name="Johannesson H."/>
        </authorList>
    </citation>
    <scope>NUCLEOTIDE SEQUENCE</scope>
    <source>
        <strain evidence="1">CBS 532.94</strain>
    </source>
</reference>
<keyword evidence="2" id="KW-1185">Reference proteome</keyword>